<dbReference type="Proteomes" id="UP000756921">
    <property type="component" value="Unassembled WGS sequence"/>
</dbReference>
<organism evidence="2 3">
    <name type="scientific">Paraphaeosphaeria minitans</name>
    <dbReference type="NCBI Taxonomy" id="565426"/>
    <lineage>
        <taxon>Eukaryota</taxon>
        <taxon>Fungi</taxon>
        <taxon>Dikarya</taxon>
        <taxon>Ascomycota</taxon>
        <taxon>Pezizomycotina</taxon>
        <taxon>Dothideomycetes</taxon>
        <taxon>Pleosporomycetidae</taxon>
        <taxon>Pleosporales</taxon>
        <taxon>Massarineae</taxon>
        <taxon>Didymosphaeriaceae</taxon>
        <taxon>Paraphaeosphaeria</taxon>
    </lineage>
</organism>
<feature type="compositionally biased region" description="Pro residues" evidence="1">
    <location>
        <begin position="150"/>
        <end position="160"/>
    </location>
</feature>
<proteinExistence type="predicted"/>
<protein>
    <submittedName>
        <fullName evidence="2">Uncharacterized protein</fullName>
    </submittedName>
</protein>
<evidence type="ECO:0000313" key="3">
    <source>
        <dbReference type="Proteomes" id="UP000756921"/>
    </source>
</evidence>
<feature type="region of interest" description="Disordered" evidence="1">
    <location>
        <begin position="95"/>
        <end position="168"/>
    </location>
</feature>
<evidence type="ECO:0000313" key="2">
    <source>
        <dbReference type="EMBL" id="KAF9734946.1"/>
    </source>
</evidence>
<comment type="caution">
    <text evidence="2">The sequence shown here is derived from an EMBL/GenBank/DDBJ whole genome shotgun (WGS) entry which is preliminary data.</text>
</comment>
<sequence length="357" mass="39675">MGRILSILLSQCSIRSRKSNDKGKNKMPRHPNPNPTPALYPHPSSFKSLCEYTDDDTINQVRNYNDDDMEYFRADHEFSREWCPIHHVGGSVAATAAPQEPPSTSSSLEPSDRATASSQESRATPLSSNCSLPTTPTTQDLTCTPSSSTTPPPPPPPSHPEPVEEPCDLTTFPLSLAQRAEIEVFIPDTILRLPTMVRPCALSAWAKHMQNQQLSNMRAMVRQIKKRKRSKQKLTVLPWDEGVDEWNGSFAGEAREIVKVSGEEGLYTRVAPPQGDGNRKNSDEGNHANSVQEKQGERERCLDVNDGHVIGRDWACGRSGPVILLYEERDGGGEEQKVQRNSLFDRTVQVVKRAVIL</sequence>
<feature type="compositionally biased region" description="Basic and acidic residues" evidence="1">
    <location>
        <begin position="277"/>
        <end position="286"/>
    </location>
</feature>
<dbReference type="EMBL" id="WJXW01000006">
    <property type="protein sequence ID" value="KAF9734946.1"/>
    <property type="molecule type" value="Genomic_DNA"/>
</dbReference>
<name>A0A9P6GFW8_9PLEO</name>
<gene>
    <name evidence="2" type="ORF">PMIN01_06351</name>
</gene>
<dbReference type="OrthoDB" id="3794876at2759"/>
<dbReference type="AlphaFoldDB" id="A0A9P6GFW8"/>
<accession>A0A9P6GFW8</accession>
<feature type="region of interest" description="Disordered" evidence="1">
    <location>
        <begin position="269"/>
        <end position="299"/>
    </location>
</feature>
<feature type="compositionally biased region" description="Pro residues" evidence="1">
    <location>
        <begin position="30"/>
        <end position="40"/>
    </location>
</feature>
<keyword evidence="3" id="KW-1185">Reference proteome</keyword>
<feature type="region of interest" description="Disordered" evidence="1">
    <location>
        <begin position="16"/>
        <end position="45"/>
    </location>
</feature>
<evidence type="ECO:0000256" key="1">
    <source>
        <dbReference type="SAM" id="MobiDB-lite"/>
    </source>
</evidence>
<reference evidence="2" key="1">
    <citation type="journal article" date="2020" name="Mol. Plant Microbe Interact.">
        <title>Genome Sequence of the Biocontrol Agent Coniothyrium minitans strain Conio (IMI 134523).</title>
        <authorList>
            <person name="Patel D."/>
            <person name="Shittu T.A."/>
            <person name="Baroncelli R."/>
            <person name="Muthumeenakshi S."/>
            <person name="Osborne T.H."/>
            <person name="Janganan T.K."/>
            <person name="Sreenivasaprasad S."/>
        </authorList>
    </citation>
    <scope>NUCLEOTIDE SEQUENCE</scope>
    <source>
        <strain evidence="2">Conio</strain>
    </source>
</reference>
<feature type="compositionally biased region" description="Low complexity" evidence="1">
    <location>
        <begin position="133"/>
        <end position="149"/>
    </location>
</feature>
<feature type="compositionally biased region" description="Polar residues" evidence="1">
    <location>
        <begin position="114"/>
        <end position="132"/>
    </location>
</feature>